<evidence type="ECO:0000256" key="3">
    <source>
        <dbReference type="ARBA" id="ARBA00022833"/>
    </source>
</evidence>
<keyword evidence="5" id="KW-1015">Disulfide bond</keyword>
<dbReference type="Pfam" id="PF13688">
    <property type="entry name" value="Reprolysin_5"/>
    <property type="match status" value="1"/>
</dbReference>
<dbReference type="PROSITE" id="PS50215">
    <property type="entry name" value="ADAM_MEPRO"/>
    <property type="match status" value="1"/>
</dbReference>
<feature type="binding site" evidence="5">
    <location>
        <position position="348"/>
    </location>
    <ligand>
        <name>Zn(2+)</name>
        <dbReference type="ChEBI" id="CHEBI:29105"/>
        <note>catalytic</note>
    </ligand>
</feature>
<keyword evidence="1" id="KW-0645">Protease</keyword>
<feature type="chain" id="PRO_5007286405" evidence="7">
    <location>
        <begin position="17"/>
        <end position="498"/>
    </location>
</feature>
<organism evidence="9">
    <name type="scientific">Rhipicephalus appendiculatus</name>
    <name type="common">Brown ear tick</name>
    <dbReference type="NCBI Taxonomy" id="34631"/>
    <lineage>
        <taxon>Eukaryota</taxon>
        <taxon>Metazoa</taxon>
        <taxon>Ecdysozoa</taxon>
        <taxon>Arthropoda</taxon>
        <taxon>Chelicerata</taxon>
        <taxon>Arachnida</taxon>
        <taxon>Acari</taxon>
        <taxon>Parasitiformes</taxon>
        <taxon>Ixodida</taxon>
        <taxon>Ixodoidea</taxon>
        <taxon>Ixodidae</taxon>
        <taxon>Rhipicephalinae</taxon>
        <taxon>Rhipicephalus</taxon>
        <taxon>Rhipicephalus</taxon>
    </lineage>
</organism>
<dbReference type="GO" id="GO:0006509">
    <property type="term" value="P:membrane protein ectodomain proteolysis"/>
    <property type="evidence" value="ECO:0007669"/>
    <property type="project" value="TreeGrafter"/>
</dbReference>
<comment type="caution">
    <text evidence="5">Lacks conserved residue(s) required for the propagation of feature annotation.</text>
</comment>
<keyword evidence="4" id="KW-0482">Metalloprotease</keyword>
<evidence type="ECO:0000256" key="4">
    <source>
        <dbReference type="ARBA" id="ARBA00023049"/>
    </source>
</evidence>
<dbReference type="PANTHER" id="PTHR11905">
    <property type="entry name" value="ADAM A DISINTEGRIN AND METALLOPROTEASE DOMAIN"/>
    <property type="match status" value="1"/>
</dbReference>
<protein>
    <submittedName>
        <fullName evidence="9">Reprolysin</fullName>
    </submittedName>
</protein>
<dbReference type="EMBL" id="GEDV01004517">
    <property type="protein sequence ID" value="JAP84040.1"/>
    <property type="molecule type" value="Transcribed_RNA"/>
</dbReference>
<dbReference type="AlphaFoldDB" id="A0A131YZW8"/>
<dbReference type="InterPro" id="IPR001590">
    <property type="entry name" value="Peptidase_M12B"/>
</dbReference>
<keyword evidence="7" id="KW-0732">Signal</keyword>
<feature type="signal peptide" evidence="7">
    <location>
        <begin position="1"/>
        <end position="16"/>
    </location>
</feature>
<accession>A0A131YZW8</accession>
<dbReference type="GO" id="GO:0046872">
    <property type="term" value="F:metal ion binding"/>
    <property type="evidence" value="ECO:0007669"/>
    <property type="project" value="UniProtKB-KW"/>
</dbReference>
<dbReference type="Gene3D" id="3.40.390.10">
    <property type="entry name" value="Collagenase (Catalytic Domain)"/>
    <property type="match status" value="1"/>
</dbReference>
<keyword evidence="2" id="KW-0378">Hydrolase</keyword>
<feature type="binding site" evidence="5">
    <location>
        <position position="344"/>
    </location>
    <ligand>
        <name>Zn(2+)</name>
        <dbReference type="ChEBI" id="CHEBI:29105"/>
        <note>catalytic</note>
    </ligand>
</feature>
<feature type="disulfide bond" evidence="5">
    <location>
        <begin position="321"/>
        <end position="401"/>
    </location>
</feature>
<feature type="binding site" evidence="5">
    <location>
        <position position="354"/>
    </location>
    <ligand>
        <name>Zn(2+)</name>
        <dbReference type="ChEBI" id="CHEBI:29105"/>
        <note>catalytic</note>
    </ligand>
</feature>
<evidence type="ECO:0000256" key="1">
    <source>
        <dbReference type="ARBA" id="ARBA00022670"/>
    </source>
</evidence>
<evidence type="ECO:0000313" key="9">
    <source>
        <dbReference type="EMBL" id="JAP84040.1"/>
    </source>
</evidence>
<reference evidence="9" key="1">
    <citation type="journal article" date="2016" name="Ticks Tick Borne Dis.">
        <title>De novo assembly and annotation of the salivary gland transcriptome of Rhipicephalus appendiculatus male and female ticks during blood feeding.</title>
        <authorList>
            <person name="de Castro M.H."/>
            <person name="de Klerk D."/>
            <person name="Pienaar R."/>
            <person name="Latif A.A."/>
            <person name="Rees D.J."/>
            <person name="Mans B.J."/>
        </authorList>
    </citation>
    <scope>NUCLEOTIDE SEQUENCE</scope>
    <source>
        <tissue evidence="9">Salivary glands</tissue>
    </source>
</reference>
<dbReference type="SUPFAM" id="SSF55486">
    <property type="entry name" value="Metalloproteases ('zincins'), catalytic domain"/>
    <property type="match status" value="1"/>
</dbReference>
<evidence type="ECO:0000256" key="2">
    <source>
        <dbReference type="ARBA" id="ARBA00022801"/>
    </source>
</evidence>
<keyword evidence="3 5" id="KW-0862">Zinc</keyword>
<feature type="domain" description="Peptidase M12B" evidence="8">
    <location>
        <begin position="198"/>
        <end position="406"/>
    </location>
</feature>
<feature type="region of interest" description="Disordered" evidence="6">
    <location>
        <begin position="143"/>
        <end position="180"/>
    </location>
</feature>
<proteinExistence type="predicted"/>
<feature type="active site" evidence="5">
    <location>
        <position position="345"/>
    </location>
</feature>
<sequence>MKVFVLLLSLLRCSSAAGKERQVYPLILEARSTASKPVLRINDKITLNLEKSEVLAEQLHFVTATTEGHEIEMVNTSSIQENIYHDSHVRSSLMLQHKEGTLHVEGIVNRKLRIKPIPEGERSAQGHMLHSLYEVQERSEDPANTGAYMNNHRRPYGRVQSANGRWRPTETRPGRYPVPQTTMSTVSTMAARKTPHGFVVDLHIISDEEHNQNFRSKEDLIVYLAIMVNGVRLRYLEMKTPSITFKITGMTMSRADSFASHILGTIEAYETLDKLGKYIHENNIPGNPDVVFLVTNRDMSTIRGGSLDKNIAGLANVAGVCTRHKVAMGEDMAPSFDGVFVMAHEIGHSLGARHDPRGTGECAWRHGFLMSYEDGGPNKYRLSSCSMEAIRINTEKLSDGCLSESATRTPHMVNPNVMPGQKITKEKYCILVMKRTLKEKRIRSDAFPKTPLELTTQCKMKCCYTVNPQTWCQTVDLLDGMECDGRSTCRRGVCGAHN</sequence>
<dbReference type="PANTHER" id="PTHR11905:SF159">
    <property type="entry name" value="ADAM METALLOPROTEASE"/>
    <property type="match status" value="1"/>
</dbReference>
<evidence type="ECO:0000256" key="6">
    <source>
        <dbReference type="SAM" id="MobiDB-lite"/>
    </source>
</evidence>
<evidence type="ECO:0000259" key="8">
    <source>
        <dbReference type="PROSITE" id="PS50215"/>
    </source>
</evidence>
<name>A0A131YZW8_RHIAP</name>
<dbReference type="InterPro" id="IPR024079">
    <property type="entry name" value="MetalloPept_cat_dom_sf"/>
</dbReference>
<dbReference type="GO" id="GO:0004222">
    <property type="term" value="F:metalloendopeptidase activity"/>
    <property type="evidence" value="ECO:0007669"/>
    <property type="project" value="InterPro"/>
</dbReference>
<keyword evidence="5" id="KW-0479">Metal-binding</keyword>
<evidence type="ECO:0000256" key="5">
    <source>
        <dbReference type="PROSITE-ProRule" id="PRU00276"/>
    </source>
</evidence>
<evidence type="ECO:0000256" key="7">
    <source>
        <dbReference type="SAM" id="SignalP"/>
    </source>
</evidence>